<protein>
    <submittedName>
        <fullName evidence="1">Uncharacterized protein</fullName>
    </submittedName>
</protein>
<comment type="caution">
    <text evidence="1">The sequence shown here is derived from an EMBL/GenBank/DDBJ whole genome shotgun (WGS) entry which is preliminary data.</text>
</comment>
<reference evidence="1 2" key="1">
    <citation type="submission" date="2012-11" db="EMBL/GenBank/DDBJ databases">
        <authorList>
            <person name="Linke B."/>
        </authorList>
    </citation>
    <scope>NUCLEOTIDE SEQUENCE [LARGE SCALE GENOMIC DNA]</scope>
    <source>
        <strain evidence="2">CFBP 1232</strain>
    </source>
</reference>
<sequence length="45" mass="4832">MFLRLGGDPSAKVMQGNTAVKLRRFKGKAAGFKRCGKGLNHPACL</sequence>
<gene>
    <name evidence="1" type="ORF">BN437_3119</name>
</gene>
<evidence type="ECO:0000313" key="1">
    <source>
        <dbReference type="EMBL" id="CCO95029.1"/>
    </source>
</evidence>
<accession>A0A831A7B6</accession>
<proteinExistence type="predicted"/>
<dbReference type="AlphaFoldDB" id="A0A831A7B6"/>
<evidence type="ECO:0000313" key="2">
    <source>
        <dbReference type="Proteomes" id="UP000013111"/>
    </source>
</evidence>
<dbReference type="EMBL" id="CAPB01000037">
    <property type="protein sequence ID" value="CCO95029.1"/>
    <property type="molecule type" value="Genomic_DNA"/>
</dbReference>
<dbReference type="Proteomes" id="UP000013111">
    <property type="component" value="Unassembled WGS sequence"/>
</dbReference>
<name>A0A831A7B6_ERWAM</name>
<reference evidence="1 2" key="2">
    <citation type="submission" date="2013-04" db="EMBL/GenBank/DDBJ databases">
        <title>Comparative genomics of 12 strains of Erwinia amylovora identifies a pan-genome with a large conserved core and provides insights into host specificity.</title>
        <authorList>
            <person name="Mann R.A."/>
            <person name="Smits T.H.M."/>
            <person name="Buehlmann A."/>
            <person name="Blom J."/>
            <person name="Goesmann A."/>
            <person name="Frey J.E."/>
            <person name="Plummer K.M."/>
            <person name="Beer S.V."/>
            <person name="Luck J."/>
            <person name="Duffy B."/>
            <person name="Rodoni B."/>
        </authorList>
    </citation>
    <scope>NUCLEOTIDE SEQUENCE [LARGE SCALE GENOMIC DNA]</scope>
    <source>
        <strain evidence="2">CFBP 1232</strain>
    </source>
</reference>
<organism evidence="1 2">
    <name type="scientific">Erwinia amylovora NBRC 12687 = CFBP 1232</name>
    <dbReference type="NCBI Taxonomy" id="1219359"/>
    <lineage>
        <taxon>Bacteria</taxon>
        <taxon>Pseudomonadati</taxon>
        <taxon>Pseudomonadota</taxon>
        <taxon>Gammaproteobacteria</taxon>
        <taxon>Enterobacterales</taxon>
        <taxon>Erwiniaceae</taxon>
        <taxon>Erwinia</taxon>
    </lineage>
</organism>